<comment type="caution">
    <text evidence="1">The sequence shown here is derived from an EMBL/GenBank/DDBJ whole genome shotgun (WGS) entry which is preliminary data.</text>
</comment>
<protein>
    <submittedName>
        <fullName evidence="1">Uncharacterized protein</fullName>
    </submittedName>
</protein>
<evidence type="ECO:0000313" key="2">
    <source>
        <dbReference type="Proteomes" id="UP001162501"/>
    </source>
</evidence>
<name>A0ACB1KFM3_RANTA</name>
<evidence type="ECO:0000313" key="1">
    <source>
        <dbReference type="EMBL" id="CAM9169046.1"/>
    </source>
</evidence>
<feature type="non-terminal residue" evidence="1">
    <location>
        <position position="1"/>
    </location>
</feature>
<gene>
    <name evidence="1" type="ORF">MRATA1EN22A_LOCUS29351</name>
</gene>
<reference evidence="1" key="1">
    <citation type="submission" date="2025-03" db="EMBL/GenBank/DDBJ databases">
        <authorList>
            <consortium name="ELIXIR-Norway"/>
            <consortium name="Elixir Norway"/>
        </authorList>
    </citation>
    <scope>NUCLEOTIDE SEQUENCE</scope>
</reference>
<proteinExistence type="predicted"/>
<accession>A0ACB1KFM3</accession>
<dbReference type="EMBL" id="CATOBB020000504">
    <property type="protein sequence ID" value="CAM9169046.1"/>
    <property type="molecule type" value="Genomic_DNA"/>
</dbReference>
<dbReference type="Proteomes" id="UP001162501">
    <property type="component" value="Unassembled WGS sequence"/>
</dbReference>
<sequence length="241" mass="24457">EGPGKAAAGAPEEGPGKAAAGAPDEGPGKAAAGAPDEGPGKAAAGAPDEGPGKAPRCAPDSPFRRPLLRPPCDLPPLSCLPCALPGPSPCSPLHKEAERSRGPECPSCPAPVLGPNPLGATSVVHPSASALPLRPTAAPLLATPPAKHRTFLRSLQFFLQEFQARPLSAPPPPRPLPFVAQGHRPSCPAPARGPNPLGATSAVHPSASALPLRPTAAPLLATPPAKHRTFLRSLKFFLQEF</sequence>
<organism evidence="1 2">
    <name type="scientific">Rangifer tarandus platyrhynchus</name>
    <name type="common">Svalbard reindeer</name>
    <dbReference type="NCBI Taxonomy" id="3082113"/>
    <lineage>
        <taxon>Eukaryota</taxon>
        <taxon>Metazoa</taxon>
        <taxon>Chordata</taxon>
        <taxon>Craniata</taxon>
        <taxon>Vertebrata</taxon>
        <taxon>Euteleostomi</taxon>
        <taxon>Mammalia</taxon>
        <taxon>Eutheria</taxon>
        <taxon>Laurasiatheria</taxon>
        <taxon>Artiodactyla</taxon>
        <taxon>Ruminantia</taxon>
        <taxon>Pecora</taxon>
        <taxon>Cervidae</taxon>
        <taxon>Odocoileinae</taxon>
        <taxon>Rangifer</taxon>
    </lineage>
</organism>